<keyword evidence="2" id="KW-0456">Lyase</keyword>
<sequence length="457" mass="49621">MSILSRPFRRREVLTALPASVLLAGSVYADMPNVKYYTPEQFGADPTGKTASSIAFISMLEAAMADGFLCICDRPGAIYRFDRSVNIRTRGRPVSLRGLGFAKTKILIDGWFTGISIAGAAQHEEMVELKDFEITRLNYQTYTGKIGNRSIAVTRAKRVVISGIKESGSIGFGIFVDRCFDYEISRCVVSDHLNGKAHLSGTDGIHIYRSPGPGKVFENTIHDVGDDAISFGSFYSNEPTQNFQCYNNRISNTAGSIKIYGNAQTFRIFDNVVTSPKTGGVIIYDDRNVAQSFKISGGEIQGNIVKGQIGAGISGGISIWSPTGDGEGIQSNIVIRNNQIEDGNFGITVASQAPNKFSEGVVVADNQIQRMRQRGIMIDRCSGPFSVTGNVVSETGFESAFLGEVRSGGKSADLEFSSNKLSRYAIVDRARYAIKCDPRWSIGSNAVDGPADRWRAP</sequence>
<keyword evidence="2" id="KW-0614">Plasmid</keyword>
<reference evidence="2 3" key="1">
    <citation type="submission" date="2016-09" db="EMBL/GenBank/DDBJ databases">
        <title>The complete genome sequences of Rhizobium gallicum, symbiovars gallicum and phaseoli, symbionts associated to common bean (Phaseolus vulgaris).</title>
        <authorList>
            <person name="Bustos P."/>
            <person name="Santamaria R.I."/>
            <person name="Perez-Carrascal O.M."/>
            <person name="Juarez S."/>
            <person name="Lozano L."/>
            <person name="Martinez-Flores I."/>
            <person name="Martinez-Romero E."/>
            <person name="Cevallos M."/>
            <person name="Romero D."/>
            <person name="Davila G."/>
            <person name="Gonzalez V."/>
        </authorList>
    </citation>
    <scope>NUCLEOTIDE SEQUENCE [LARGE SCALE GENOMIC DNA]</scope>
    <source>
        <strain evidence="2 3">IE4872</strain>
        <plasmid evidence="3">prgalie4872d</plasmid>
    </source>
</reference>
<dbReference type="InterPro" id="IPR039448">
    <property type="entry name" value="Beta_helix"/>
</dbReference>
<organism evidence="2 3">
    <name type="scientific">Rhizobium gallicum</name>
    <dbReference type="NCBI Taxonomy" id="56730"/>
    <lineage>
        <taxon>Bacteria</taxon>
        <taxon>Pseudomonadati</taxon>
        <taxon>Pseudomonadota</taxon>
        <taxon>Alphaproteobacteria</taxon>
        <taxon>Hyphomicrobiales</taxon>
        <taxon>Rhizobiaceae</taxon>
        <taxon>Rhizobium/Agrobacterium group</taxon>
        <taxon>Rhizobium</taxon>
    </lineage>
</organism>
<gene>
    <name evidence="2" type="ORF">IE4872_PD02014</name>
</gene>
<dbReference type="SMART" id="SM00710">
    <property type="entry name" value="PbH1"/>
    <property type="match status" value="7"/>
</dbReference>
<dbReference type="RefSeq" id="WP_074072700.1">
    <property type="nucleotide sequence ID" value="NZ_CP017105.1"/>
</dbReference>
<feature type="domain" description="Right handed beta helix" evidence="1">
    <location>
        <begin position="147"/>
        <end position="288"/>
    </location>
</feature>
<dbReference type="AlphaFoldDB" id="A0A1L5NXD7"/>
<dbReference type="SUPFAM" id="SSF51126">
    <property type="entry name" value="Pectin lyase-like"/>
    <property type="match status" value="2"/>
</dbReference>
<dbReference type="InterPro" id="IPR012334">
    <property type="entry name" value="Pectin_lyas_fold"/>
</dbReference>
<protein>
    <submittedName>
        <fullName evidence="2">Pectin lyase fold/virulence factor domain-containing protein</fullName>
    </submittedName>
</protein>
<dbReference type="Gene3D" id="2.160.20.10">
    <property type="entry name" value="Single-stranded right-handed beta-helix, Pectin lyase-like"/>
    <property type="match status" value="1"/>
</dbReference>
<dbReference type="EMBL" id="CP017105">
    <property type="protein sequence ID" value="APO72529.1"/>
    <property type="molecule type" value="Genomic_DNA"/>
</dbReference>
<evidence type="ECO:0000313" key="3">
    <source>
        <dbReference type="Proteomes" id="UP000184749"/>
    </source>
</evidence>
<dbReference type="InterPro" id="IPR006626">
    <property type="entry name" value="PbH1"/>
</dbReference>
<dbReference type="Proteomes" id="UP000184749">
    <property type="component" value="Plasmid pRgalIE4872d"/>
</dbReference>
<dbReference type="Pfam" id="PF13229">
    <property type="entry name" value="Beta_helix"/>
    <property type="match status" value="1"/>
</dbReference>
<proteinExistence type="predicted"/>
<dbReference type="InterPro" id="IPR011050">
    <property type="entry name" value="Pectin_lyase_fold/virulence"/>
</dbReference>
<name>A0A1L5NXD7_9HYPH</name>
<evidence type="ECO:0000313" key="2">
    <source>
        <dbReference type="EMBL" id="APO72529.1"/>
    </source>
</evidence>
<dbReference type="GO" id="GO:0016829">
    <property type="term" value="F:lyase activity"/>
    <property type="evidence" value="ECO:0007669"/>
    <property type="project" value="UniProtKB-KW"/>
</dbReference>
<evidence type="ECO:0000259" key="1">
    <source>
        <dbReference type="Pfam" id="PF13229"/>
    </source>
</evidence>
<geneLocation type="plasmid" evidence="3">
    <name>prgalie4872d</name>
</geneLocation>
<accession>A0A1L5NXD7</accession>